<dbReference type="EMBL" id="JAYGHX010000001">
    <property type="protein sequence ID" value="MEA5390036.1"/>
    <property type="molecule type" value="Genomic_DNA"/>
</dbReference>
<evidence type="ECO:0000313" key="2">
    <source>
        <dbReference type="EMBL" id="MEA5390036.1"/>
    </source>
</evidence>
<dbReference type="InterPro" id="IPR054242">
    <property type="entry name" value="DUF6969"/>
</dbReference>
<proteinExistence type="predicted"/>
<sequence>MRRLQACWLLRCSLMLLRQRYQAGCRSLRHWLLVNQRHGSLVRACTGDSVVLAERHYPEDDWRDLLSGGQAYYHCHRPGDEHGHLHLFMPAEPGAELTHLLGIGLDPRGLPLSLFTLNRWVANDAWLAAEPTFALVQRFSLAASDADRHASAWLDQFLRFYRPMIWHLLLDRDRVLADSGCSLEQALENRDLEIPSQLPIDWGADLDDVQQQWRSHGEKLRSGTVASPSRDGAVCADLRDR</sequence>
<organism evidence="2 3">
    <name type="scientific">Cyanobium gracile UHCC 0139</name>
    <dbReference type="NCBI Taxonomy" id="3110308"/>
    <lineage>
        <taxon>Bacteria</taxon>
        <taxon>Bacillati</taxon>
        <taxon>Cyanobacteriota</taxon>
        <taxon>Cyanophyceae</taxon>
        <taxon>Synechococcales</taxon>
        <taxon>Prochlorococcaceae</taxon>
        <taxon>Cyanobium</taxon>
    </lineage>
</organism>
<evidence type="ECO:0000259" key="1">
    <source>
        <dbReference type="Pfam" id="PF22308"/>
    </source>
</evidence>
<keyword evidence="3" id="KW-1185">Reference proteome</keyword>
<evidence type="ECO:0000313" key="3">
    <source>
        <dbReference type="Proteomes" id="UP001304461"/>
    </source>
</evidence>
<dbReference type="RefSeq" id="WP_323304156.1">
    <property type="nucleotide sequence ID" value="NZ_JAYGHX010000001.1"/>
</dbReference>
<dbReference type="Proteomes" id="UP001304461">
    <property type="component" value="Unassembled WGS sequence"/>
</dbReference>
<comment type="caution">
    <text evidence="2">The sequence shown here is derived from an EMBL/GenBank/DDBJ whole genome shotgun (WGS) entry which is preliminary data.</text>
</comment>
<feature type="domain" description="DUF6969" evidence="1">
    <location>
        <begin position="36"/>
        <end position="200"/>
    </location>
</feature>
<protein>
    <recommendedName>
        <fullName evidence="1">DUF6969 domain-containing protein</fullName>
    </recommendedName>
</protein>
<reference evidence="2 3" key="1">
    <citation type="submission" date="2023-12" db="EMBL/GenBank/DDBJ databases">
        <title>Baltic Sea Cyanobacteria.</title>
        <authorList>
            <person name="Delbaje E."/>
            <person name="Fewer D.P."/>
            <person name="Shishido T.K."/>
        </authorList>
    </citation>
    <scope>NUCLEOTIDE SEQUENCE [LARGE SCALE GENOMIC DNA]</scope>
    <source>
        <strain evidence="2 3">UHCC 0139</strain>
    </source>
</reference>
<accession>A0ABU5RQK7</accession>
<dbReference type="Pfam" id="PF22308">
    <property type="entry name" value="DUF6969"/>
    <property type="match status" value="1"/>
</dbReference>
<name>A0ABU5RQK7_9CYAN</name>
<gene>
    <name evidence="2" type="ORF">VB738_02055</name>
</gene>